<dbReference type="PIRSF" id="PIRSF036389">
    <property type="entry name" value="IOR_B"/>
    <property type="match status" value="1"/>
</dbReference>
<gene>
    <name evidence="2" type="ORF">SAMN04515666_11571</name>
</gene>
<dbReference type="Gene3D" id="3.30.365.10">
    <property type="entry name" value="Aldehyde oxidase/xanthine dehydrogenase, molybdopterin binding domain"/>
    <property type="match status" value="4"/>
</dbReference>
<dbReference type="Proteomes" id="UP000199664">
    <property type="component" value="Unassembled WGS sequence"/>
</dbReference>
<dbReference type="Pfam" id="PF02738">
    <property type="entry name" value="MoCoBD_1"/>
    <property type="match status" value="1"/>
</dbReference>
<dbReference type="GO" id="GO:0016491">
    <property type="term" value="F:oxidoreductase activity"/>
    <property type="evidence" value="ECO:0007669"/>
    <property type="project" value="InterPro"/>
</dbReference>
<dbReference type="PANTHER" id="PTHR47495">
    <property type="entry name" value="ALDEHYDE DEHYDROGENASE"/>
    <property type="match status" value="1"/>
</dbReference>
<dbReference type="InterPro" id="IPR037165">
    <property type="entry name" value="AldOxase/xan_DH_Mopterin-bd_sf"/>
</dbReference>
<dbReference type="InterPro" id="IPR052516">
    <property type="entry name" value="N-heterocyclic_Hydroxylase"/>
</dbReference>
<name>A0A1H7ZTM0_9HYPH</name>
<organism evidence="2 3">
    <name type="scientific">Bosea lupini</name>
    <dbReference type="NCBI Taxonomy" id="1036779"/>
    <lineage>
        <taxon>Bacteria</taxon>
        <taxon>Pseudomonadati</taxon>
        <taxon>Pseudomonadota</taxon>
        <taxon>Alphaproteobacteria</taxon>
        <taxon>Hyphomicrobiales</taxon>
        <taxon>Boseaceae</taxon>
        <taxon>Bosea</taxon>
    </lineage>
</organism>
<dbReference type="Gene3D" id="3.90.1170.50">
    <property type="entry name" value="Aldehyde oxidase/xanthine dehydrogenase, a/b hammerhead"/>
    <property type="match status" value="1"/>
</dbReference>
<keyword evidence="3" id="KW-1185">Reference proteome</keyword>
<feature type="domain" description="Aldehyde oxidase/xanthine dehydrogenase a/b hammerhead" evidence="1">
    <location>
        <begin position="212"/>
        <end position="290"/>
    </location>
</feature>
<dbReference type="InterPro" id="IPR000674">
    <property type="entry name" value="Ald_Oxase/Xan_DH_a/b"/>
</dbReference>
<dbReference type="Pfam" id="PF20256">
    <property type="entry name" value="MoCoBD_2"/>
    <property type="match status" value="2"/>
</dbReference>
<dbReference type="InterPro" id="IPR008274">
    <property type="entry name" value="AldOxase/xan_DH_MoCoBD1"/>
</dbReference>
<evidence type="ECO:0000259" key="1">
    <source>
        <dbReference type="SMART" id="SM01008"/>
    </source>
</evidence>
<dbReference type="EMBL" id="FOAN01000015">
    <property type="protein sequence ID" value="SEM60707.1"/>
    <property type="molecule type" value="Genomic_DNA"/>
</dbReference>
<evidence type="ECO:0000313" key="2">
    <source>
        <dbReference type="EMBL" id="SEM60707.1"/>
    </source>
</evidence>
<proteinExistence type="predicted"/>
<dbReference type="InterPro" id="IPR012368">
    <property type="entry name" value="OxRdtase_Mopterin-bd_su_IorB"/>
</dbReference>
<dbReference type="PROSITE" id="PS51318">
    <property type="entry name" value="TAT"/>
    <property type="match status" value="1"/>
</dbReference>
<dbReference type="SUPFAM" id="SSF56003">
    <property type="entry name" value="Molybdenum cofactor-binding domain"/>
    <property type="match status" value="2"/>
</dbReference>
<dbReference type="SMART" id="SM01008">
    <property type="entry name" value="Ald_Xan_dh_C"/>
    <property type="match status" value="1"/>
</dbReference>
<dbReference type="RefSeq" id="WP_091842716.1">
    <property type="nucleotide sequence ID" value="NZ_FOAN01000015.1"/>
</dbReference>
<dbReference type="OrthoDB" id="9767994at2"/>
<dbReference type="InterPro" id="IPR006311">
    <property type="entry name" value="TAT_signal"/>
</dbReference>
<dbReference type="PANTHER" id="PTHR47495:SF2">
    <property type="entry name" value="ALDEHYDE DEHYDROGENASE"/>
    <property type="match status" value="1"/>
</dbReference>
<protein>
    <submittedName>
        <fullName evidence="2">Isoquinoline 1-oxidoreductase, beta subunit</fullName>
    </submittedName>
</protein>
<dbReference type="STRING" id="1036779.SAMN04515666_11571"/>
<dbReference type="AlphaFoldDB" id="A0A1H7ZTM0"/>
<reference evidence="3" key="1">
    <citation type="submission" date="2016-10" db="EMBL/GenBank/DDBJ databases">
        <authorList>
            <person name="Varghese N."/>
            <person name="Submissions S."/>
        </authorList>
    </citation>
    <scope>NUCLEOTIDE SEQUENCE [LARGE SCALE GENOMIC DNA]</scope>
    <source>
        <strain evidence="3">LMG 26383,CCUG 61248,R- 45681</strain>
    </source>
</reference>
<sequence length="720" mass="76094">MNAPNPAFAPTRRAVLAIAAGVAGELALSFRLSGNTAMAQSAEASSFRPNSVVRIDRDGTVTLVVPYAEMGQGSLMSVAMLVAEELEIEPSAVKTEHAIGDNVLYASPLLGEQITGGSLSLRGAWKPMRQAGAAARMMLVEAAARGWSVPISSCHAEAGHVLHPASGRRVAYGTLVQVASTVPVPQDPPLKTGTLRLIGKTLQRIDSPAKVNGSAIFGIDVRLPGMRYASVMACPVLGGTLRRVDQAPALAICGVRQVVELPNAIAVVADHTGAARKGLAALKPEWSDGANASLDTAGLVATCDAALGTQGLIAETKGEPARAMSAAKTTYEADFRLPMLAHAALEPLCCTAHVRPGSCEIWVGSQAPGRARNEVAQALGLPAEAVQVNNHLIGGGFGRRLQSEWITQAALIARQVDAPVKVTWSREEDMRQGSYRFHNHSRIKVGLDERGMPVSWDHRIVGPAVMAWFLPGYFRNGIDLDVTGGAYGPYALPNLSVDFVRNDPPSGLMVGNWRGVGDTRNGFIVESVIDELAHRAGRDPVDYRRALLEPGSRMLAVLDRAAKESGRDGALPRNSARGVAILSAFGSHIALVAQVDMNEQGRIRVPRMTCVVDCGRAVNPGIVRQQIEGGIIFGLSAALYGKITVRNGQVEQSNFHDYPVVRMNEAPAIEVVVMDSLEEPGGVGEPGTAVVAPAVLNAIRSITGKRLLALPLDPAMVQTS</sequence>
<evidence type="ECO:0000313" key="3">
    <source>
        <dbReference type="Proteomes" id="UP000199664"/>
    </source>
</evidence>
<accession>A0A1H7ZTM0</accession>
<dbReference type="InterPro" id="IPR046867">
    <property type="entry name" value="AldOxase/xan_DH_MoCoBD2"/>
</dbReference>